<keyword evidence="4" id="KW-1185">Reference proteome</keyword>
<dbReference type="Proteomes" id="UP000677436">
    <property type="component" value="Chromosome"/>
</dbReference>
<dbReference type="KEGG" id="pabs:JIR001_18360"/>
<evidence type="ECO:0000313" key="4">
    <source>
        <dbReference type="Proteomes" id="UP000677436"/>
    </source>
</evidence>
<dbReference type="RefSeq" id="WP_246512069.1">
    <property type="nucleotide sequence ID" value="NZ_AP024601.1"/>
</dbReference>
<feature type="domain" description="DDH" evidence="1">
    <location>
        <begin position="22"/>
        <end position="163"/>
    </location>
</feature>
<dbReference type="PANTHER" id="PTHR47618:SF1">
    <property type="entry name" value="BIFUNCTIONAL OLIGORIBONUCLEASE AND PAP PHOSPHATASE NRNA"/>
    <property type="match status" value="1"/>
</dbReference>
<protein>
    <submittedName>
        <fullName evidence="3">Phosphoesterase RecJ-like protein</fullName>
    </submittedName>
</protein>
<dbReference type="InterPro" id="IPR051319">
    <property type="entry name" value="Oligoribo/pAp-PDE_c-di-AMP_PDE"/>
</dbReference>
<dbReference type="Gene3D" id="3.90.1640.10">
    <property type="entry name" value="inorganic pyrophosphatase (n-terminal core)"/>
    <property type="match status" value="1"/>
</dbReference>
<dbReference type="InterPro" id="IPR003156">
    <property type="entry name" value="DHHA1_dom"/>
</dbReference>
<dbReference type="SUPFAM" id="SSF64182">
    <property type="entry name" value="DHH phosphoesterases"/>
    <property type="match status" value="1"/>
</dbReference>
<reference evidence="3" key="1">
    <citation type="journal article" date="2013" name="Int. J. Syst. Evol. Microbiol.">
        <title>Polycladomyces abyssicola gen. nov., sp. nov., a thermophilic filamentous bacterium isolated from hemipelagic sediment.</title>
        <authorList>
            <person name="Tsubouchi T."/>
            <person name="Shimane Y."/>
            <person name="Mori K."/>
            <person name="Usui K."/>
            <person name="Hiraki T."/>
            <person name="Tame A."/>
            <person name="Uematsu K."/>
            <person name="Maruyama T."/>
            <person name="Hatada Y."/>
        </authorList>
    </citation>
    <scope>NUCLEOTIDE SEQUENCE</scope>
    <source>
        <strain evidence="3">JIR-001</strain>
    </source>
</reference>
<dbReference type="InterPro" id="IPR001667">
    <property type="entry name" value="DDH_dom"/>
</dbReference>
<proteinExistence type="predicted"/>
<dbReference type="EMBL" id="AP024601">
    <property type="protein sequence ID" value="BCU82053.1"/>
    <property type="molecule type" value="Genomic_DNA"/>
</dbReference>
<feature type="domain" description="DHHA1" evidence="2">
    <location>
        <begin position="242"/>
        <end position="324"/>
    </location>
</feature>
<dbReference type="Pfam" id="PF02272">
    <property type="entry name" value="DHHA1"/>
    <property type="match status" value="1"/>
</dbReference>
<evidence type="ECO:0000259" key="2">
    <source>
        <dbReference type="Pfam" id="PF02272"/>
    </source>
</evidence>
<evidence type="ECO:0000259" key="1">
    <source>
        <dbReference type="Pfam" id="PF01368"/>
    </source>
</evidence>
<name>A0A8D5ZP69_9BACL</name>
<accession>A0A8D5ZP69</accession>
<dbReference type="Pfam" id="PF01368">
    <property type="entry name" value="DHH"/>
    <property type="match status" value="1"/>
</dbReference>
<reference evidence="3" key="2">
    <citation type="journal article" date="2021" name="Microbiol. Resour. Announc.">
        <title>Complete Genome Sequence of Polycladomyces abyssicola JIR-001T, Isolated from Hemipelagic Sediment in Deep Seawater.</title>
        <authorList>
            <person name="Tsubouchi T."/>
            <person name="Kaneko Y."/>
        </authorList>
    </citation>
    <scope>NUCLEOTIDE SEQUENCE</scope>
    <source>
        <strain evidence="3">JIR-001</strain>
    </source>
</reference>
<gene>
    <name evidence="3" type="ORF">JIR001_18360</name>
</gene>
<dbReference type="InterPro" id="IPR038763">
    <property type="entry name" value="DHH_sf"/>
</dbReference>
<dbReference type="AlphaFoldDB" id="A0A8D5ZP69"/>
<dbReference type="Gene3D" id="3.10.310.30">
    <property type="match status" value="1"/>
</dbReference>
<sequence>MMRETNNQLEAATRFVQDADRFLVVSHVNPDGDAIGSTLAVGQILKQLGKRYVMINESAIPQKYQFLPDCNQIRSPEDLRTEAPFSHVIAVDAADADRMGECRKVFARDVHILNIDHHATNDRFGTVNVVIPDAAATAQVLYDWVESMGLEWTQELATCIYTGLLTDTGGFRYANTTPRVMNQAAHLIDRKVEAHRIAEEVLETTTLAHLQLLRKALETLRLSKDGQIAWMWIRRRDIEATGAKEEDWDGIVNYARNVMGVDVGILFREVNEKTIRVSFRSRRIVDVGALAQTLGGGGHARAAGCTIMGSAGEVERQVLQKVASALRRVVS</sequence>
<dbReference type="PANTHER" id="PTHR47618">
    <property type="entry name" value="BIFUNCTIONAL OLIGORIBONUCLEASE AND PAP PHOSPHATASE NRNA"/>
    <property type="match status" value="1"/>
</dbReference>
<dbReference type="GO" id="GO:0003676">
    <property type="term" value="F:nucleic acid binding"/>
    <property type="evidence" value="ECO:0007669"/>
    <property type="project" value="InterPro"/>
</dbReference>
<evidence type="ECO:0000313" key="3">
    <source>
        <dbReference type="EMBL" id="BCU82053.1"/>
    </source>
</evidence>
<organism evidence="3 4">
    <name type="scientific">Polycladomyces abyssicola</name>
    <dbReference type="NCBI Taxonomy" id="1125966"/>
    <lineage>
        <taxon>Bacteria</taxon>
        <taxon>Bacillati</taxon>
        <taxon>Bacillota</taxon>
        <taxon>Bacilli</taxon>
        <taxon>Bacillales</taxon>
        <taxon>Thermoactinomycetaceae</taxon>
        <taxon>Polycladomyces</taxon>
    </lineage>
</organism>